<keyword evidence="4" id="KW-0410">Iron transport</keyword>
<gene>
    <name evidence="15" type="primary">fyuA_12</name>
    <name evidence="15" type="ORF">PbB2_02672</name>
</gene>
<comment type="caution">
    <text evidence="15">The sequence shown here is derived from an EMBL/GenBank/DDBJ whole genome shotgun (WGS) entry which is preliminary data.</text>
</comment>
<evidence type="ECO:0000256" key="12">
    <source>
        <dbReference type="RuleBase" id="RU003357"/>
    </source>
</evidence>
<sequence length="824" mass="89408">MKNDQDGQPDGQTRGRKGLLASTSFLVKSGRFGAIALGLLSMSPGAALAIGTAPSASVSNSLAVGEANASLNDGDGIPNIDEATPETVPDTVVVTARRRVENLDDVPLAVSAIGGRTLDVQRLDRLSDYAAKLPNFTAFQQNPRVSSLLIRGLGGNASSDGSESGVGLIVDNVFLSYVGFSWLDFVDLESVQIARGPQGTLLGKNTTIGAVIITTQKPSFKEQGTLSVTLGNDERRTVRANVSGPLIEDKLAGRLTLYADTSDGWIQNAATSDRYLNVNRYGIRGQLLFKGGESFENRLIIERYETEEWNNFYPPTVDVNTFANGAPRPNSWTNRLISRFGYTPSFDRRTNANLDTQEEIRQRIQGVSNEFSLEVGDHTLTSITAWRSFWFRPKNDSDSTPFPIYRAGYDVDVEQWSQELRLASPQGKKLEYQVGLYALRNDITSDLRLSFFRDGSKFFLGAAVPSVAIDGVTSSQLGKTLVNSVAGFGQLTWNISDRAILTSGLRYTKESREASNTATRSGGVDLVGPLAALAPARTAVAPIFTVADKVDGDSWSWLVNPSYKLTDDTLLYASVSYGEKSGAANLGATPGQPVITKPEKSLSYEVGTRTSFLDGRGKLALNAYLNDIEDFQGNQQDPTAVTPRVFLANVGDIRLKGVEFEGSFDVTPSLRASFSGAYNDARYTNYRNAPPPVEFTYPGGPLSVDYTGKRLPNVPLWSGQLSLDYDRDVGPGTAVFAYINERWRSRTRQANPISNYLIQEAYGVLNAGVGVRWEDGKYTLQGWIKNALDEDYATGSGSPSGAAPGISILGDPRQYGLTLTVRSW</sequence>
<evidence type="ECO:0000256" key="6">
    <source>
        <dbReference type="ARBA" id="ARBA00023004"/>
    </source>
</evidence>
<feature type="domain" description="TonB-dependent receptor plug" evidence="14">
    <location>
        <begin position="103"/>
        <end position="209"/>
    </location>
</feature>
<proteinExistence type="inferred from homology"/>
<dbReference type="AlphaFoldDB" id="A0A2P2ED66"/>
<keyword evidence="15" id="KW-0675">Receptor</keyword>
<dbReference type="InterPro" id="IPR000531">
    <property type="entry name" value="Beta-barrel_TonB"/>
</dbReference>
<dbReference type="GO" id="GO:0009279">
    <property type="term" value="C:cell outer membrane"/>
    <property type="evidence" value="ECO:0007669"/>
    <property type="project" value="UniProtKB-SubCell"/>
</dbReference>
<name>A0A2P2ED66_9PROT</name>
<dbReference type="SUPFAM" id="SSF56935">
    <property type="entry name" value="Porins"/>
    <property type="match status" value="1"/>
</dbReference>
<dbReference type="EMBL" id="BFBR01000009">
    <property type="protein sequence ID" value="GBF58981.1"/>
    <property type="molecule type" value="Genomic_DNA"/>
</dbReference>
<evidence type="ECO:0000256" key="2">
    <source>
        <dbReference type="ARBA" id="ARBA00022448"/>
    </source>
</evidence>
<dbReference type="InterPro" id="IPR039426">
    <property type="entry name" value="TonB-dep_rcpt-like"/>
</dbReference>
<dbReference type="PANTHER" id="PTHR32552:SF81">
    <property type="entry name" value="TONB-DEPENDENT OUTER MEMBRANE RECEPTOR"/>
    <property type="match status" value="1"/>
</dbReference>
<evidence type="ECO:0000259" key="13">
    <source>
        <dbReference type="Pfam" id="PF00593"/>
    </source>
</evidence>
<accession>A0A2P2ED66</accession>
<dbReference type="Proteomes" id="UP000245086">
    <property type="component" value="Unassembled WGS sequence"/>
</dbReference>
<dbReference type="InterPro" id="IPR012910">
    <property type="entry name" value="Plug_dom"/>
</dbReference>
<dbReference type="Pfam" id="PF07715">
    <property type="entry name" value="Plug"/>
    <property type="match status" value="1"/>
</dbReference>
<keyword evidence="2 11" id="KW-0813">Transport</keyword>
<keyword evidence="10 11" id="KW-0998">Cell outer membrane</keyword>
<evidence type="ECO:0000313" key="15">
    <source>
        <dbReference type="EMBL" id="GBF58981.1"/>
    </source>
</evidence>
<dbReference type="GO" id="GO:0006826">
    <property type="term" value="P:iron ion transport"/>
    <property type="evidence" value="ECO:0007669"/>
    <property type="project" value="UniProtKB-KW"/>
</dbReference>
<reference evidence="15 16" key="1">
    <citation type="journal article" date="2018" name="Genome Announc.">
        <title>Draft Genome Sequence of "Candidatus Phycosocius bacilliformis," an Alphaproteobacterial Ectosymbiont of the Hydrocarbon-Producing Green Alga Botryococcus braunii.</title>
        <authorList>
            <person name="Tanabe Y."/>
            <person name="Yamaguchi H."/>
            <person name="Watanabe M.M."/>
        </authorList>
    </citation>
    <scope>NUCLEOTIDE SEQUENCE [LARGE SCALE GENOMIC DNA]</scope>
    <source>
        <strain evidence="15 16">BOTRYCO-2</strain>
    </source>
</reference>
<evidence type="ECO:0000256" key="8">
    <source>
        <dbReference type="ARBA" id="ARBA00023077"/>
    </source>
</evidence>
<evidence type="ECO:0000256" key="9">
    <source>
        <dbReference type="ARBA" id="ARBA00023136"/>
    </source>
</evidence>
<protein>
    <submittedName>
        <fullName evidence="15">Pesticin receptor</fullName>
    </submittedName>
</protein>
<evidence type="ECO:0000256" key="1">
    <source>
        <dbReference type="ARBA" id="ARBA00004571"/>
    </source>
</evidence>
<organism evidence="15 16">
    <name type="scientific">Candidatus Phycosocius bacilliformis</name>
    <dbReference type="NCBI Taxonomy" id="1445552"/>
    <lineage>
        <taxon>Bacteria</taxon>
        <taxon>Pseudomonadati</taxon>
        <taxon>Pseudomonadota</taxon>
        <taxon>Alphaproteobacteria</taxon>
        <taxon>Caulobacterales</taxon>
        <taxon>Caulobacterales incertae sedis</taxon>
        <taxon>Candidatus Phycosocius</taxon>
    </lineage>
</organism>
<evidence type="ECO:0000256" key="11">
    <source>
        <dbReference type="PROSITE-ProRule" id="PRU01360"/>
    </source>
</evidence>
<dbReference type="PROSITE" id="PS52016">
    <property type="entry name" value="TONB_DEPENDENT_REC_3"/>
    <property type="match status" value="1"/>
</dbReference>
<evidence type="ECO:0000256" key="10">
    <source>
        <dbReference type="ARBA" id="ARBA00023237"/>
    </source>
</evidence>
<evidence type="ECO:0000313" key="16">
    <source>
        <dbReference type="Proteomes" id="UP000245086"/>
    </source>
</evidence>
<feature type="domain" description="TonB-dependent receptor-like beta-barrel" evidence="13">
    <location>
        <begin position="309"/>
        <end position="786"/>
    </location>
</feature>
<evidence type="ECO:0000256" key="4">
    <source>
        <dbReference type="ARBA" id="ARBA00022496"/>
    </source>
</evidence>
<keyword evidence="3 11" id="KW-1134">Transmembrane beta strand</keyword>
<dbReference type="InterPro" id="IPR036942">
    <property type="entry name" value="Beta-barrel_TonB_sf"/>
</dbReference>
<keyword evidence="5 11" id="KW-0812">Transmembrane</keyword>
<keyword evidence="7" id="KW-0406">Ion transport</keyword>
<dbReference type="Gene3D" id="2.40.170.20">
    <property type="entry name" value="TonB-dependent receptor, beta-barrel domain"/>
    <property type="match status" value="1"/>
</dbReference>
<dbReference type="PANTHER" id="PTHR32552">
    <property type="entry name" value="FERRICHROME IRON RECEPTOR-RELATED"/>
    <property type="match status" value="1"/>
</dbReference>
<evidence type="ECO:0000256" key="3">
    <source>
        <dbReference type="ARBA" id="ARBA00022452"/>
    </source>
</evidence>
<keyword evidence="16" id="KW-1185">Reference proteome</keyword>
<keyword evidence="9 11" id="KW-0472">Membrane</keyword>
<comment type="similarity">
    <text evidence="11 12">Belongs to the TonB-dependent receptor family.</text>
</comment>
<dbReference type="OrthoDB" id="9760333at2"/>
<dbReference type="Pfam" id="PF00593">
    <property type="entry name" value="TonB_dep_Rec_b-barrel"/>
    <property type="match status" value="1"/>
</dbReference>
<evidence type="ECO:0000256" key="5">
    <source>
        <dbReference type="ARBA" id="ARBA00022692"/>
    </source>
</evidence>
<evidence type="ECO:0000259" key="14">
    <source>
        <dbReference type="Pfam" id="PF07715"/>
    </source>
</evidence>
<keyword evidence="6" id="KW-0408">Iron</keyword>
<evidence type="ECO:0000256" key="7">
    <source>
        <dbReference type="ARBA" id="ARBA00023065"/>
    </source>
</evidence>
<comment type="subcellular location">
    <subcellularLocation>
        <location evidence="1 11">Cell outer membrane</location>
        <topology evidence="1 11">Multi-pass membrane protein</topology>
    </subcellularLocation>
</comment>
<keyword evidence="8 12" id="KW-0798">TonB box</keyword>